<dbReference type="RefSeq" id="WP_043940533.1">
    <property type="nucleotide sequence ID" value="NZ_CABJFA010000003.1"/>
</dbReference>
<gene>
    <name evidence="1" type="ORF">ab3b_00157</name>
</gene>
<sequence>MKPTTDERIIQKDNEVVTRSFVFLVLLLMLFLVSAHFFKSVHDNPEITIFTILIATLFYSLIDFFISKTLFADVQDTKDLKLKLKSLTFDIIVFNIVLIGLSMFHAIDLKFSGLFLIALLVMDIVLFILGFIILKLWLVFTE</sequence>
<dbReference type="AlphaFoldDB" id="A0A0D1KMD4"/>
<dbReference type="Proteomes" id="UP000032289">
    <property type="component" value="Unassembled WGS sequence"/>
</dbReference>
<accession>A0A0D1KMD4</accession>
<organism evidence="1 2">
    <name type="scientific">Weissella cibaria</name>
    <dbReference type="NCBI Taxonomy" id="137591"/>
    <lineage>
        <taxon>Bacteria</taxon>
        <taxon>Bacillati</taxon>
        <taxon>Bacillota</taxon>
        <taxon>Bacilli</taxon>
        <taxon>Lactobacillales</taxon>
        <taxon>Lactobacillaceae</taxon>
        <taxon>Weissella</taxon>
    </lineage>
</organism>
<protein>
    <submittedName>
        <fullName evidence="1">Uncharacterized protein</fullName>
    </submittedName>
</protein>
<evidence type="ECO:0000313" key="1">
    <source>
        <dbReference type="EMBL" id="KIU25689.1"/>
    </source>
</evidence>
<comment type="caution">
    <text evidence="1">The sequence shown here is derived from an EMBL/GenBank/DDBJ whole genome shotgun (WGS) entry which is preliminary data.</text>
</comment>
<dbReference type="PATRIC" id="fig|137591.24.peg.159"/>
<name>A0A0D1KMD4_9LACO</name>
<reference evidence="1 2" key="1">
    <citation type="journal article" date="2015" name="Microbiology (Mosc.)">
        <title>Genomics of the Weissella cibaria species with an examination of its metabolic traits.</title>
        <authorList>
            <person name="Lynch K.M."/>
            <person name="Lucid A."/>
            <person name="Arendt E.K."/>
            <person name="Sleator R.D."/>
            <person name="Lucey B."/>
            <person name="Coffey A."/>
        </authorList>
    </citation>
    <scope>NUCLEOTIDE SEQUENCE [LARGE SCALE GENOMIC DNA]</scope>
    <source>
        <strain evidence="1 2">AB3b</strain>
    </source>
</reference>
<proteinExistence type="predicted"/>
<evidence type="ECO:0000313" key="2">
    <source>
        <dbReference type="Proteomes" id="UP000032289"/>
    </source>
</evidence>
<dbReference type="EMBL" id="JWHT01000004">
    <property type="protein sequence ID" value="KIU25689.1"/>
    <property type="molecule type" value="Genomic_DNA"/>
</dbReference>